<dbReference type="Pfam" id="PF26466">
    <property type="entry name" value="DNA_primase_lrg_N"/>
    <property type="match status" value="1"/>
</dbReference>
<keyword evidence="7" id="KW-0411">Iron-sulfur</keyword>
<keyword evidence="5" id="KW-0479">Metal-binding</keyword>
<organism evidence="11">
    <name type="scientific">Micromonas pusilla (strain CCMP1545)</name>
    <name type="common">Picoplanktonic green alga</name>
    <dbReference type="NCBI Taxonomy" id="564608"/>
    <lineage>
        <taxon>Eukaryota</taxon>
        <taxon>Viridiplantae</taxon>
        <taxon>Chlorophyta</taxon>
        <taxon>Mamiellophyceae</taxon>
        <taxon>Mamiellales</taxon>
        <taxon>Mamiellaceae</taxon>
        <taxon>Micromonas</taxon>
    </lineage>
</organism>
<feature type="region of interest" description="Disordered" evidence="8">
    <location>
        <begin position="281"/>
        <end position="333"/>
    </location>
</feature>
<feature type="compositionally biased region" description="Acidic residues" evidence="8">
    <location>
        <begin position="676"/>
        <end position="688"/>
    </location>
</feature>
<feature type="compositionally biased region" description="Basic and acidic residues" evidence="8">
    <location>
        <begin position="281"/>
        <end position="291"/>
    </location>
</feature>
<accession>C1MSS3</accession>
<evidence type="ECO:0000256" key="8">
    <source>
        <dbReference type="SAM" id="MobiDB-lite"/>
    </source>
</evidence>
<comment type="cofactor">
    <cofactor evidence="1">
        <name>[4Fe-4S] cluster</name>
        <dbReference type="ChEBI" id="CHEBI:49883"/>
    </cofactor>
</comment>
<evidence type="ECO:0000256" key="1">
    <source>
        <dbReference type="ARBA" id="ARBA00001966"/>
    </source>
</evidence>
<dbReference type="STRING" id="564608.C1MSS3"/>
<dbReference type="GO" id="GO:0006269">
    <property type="term" value="P:DNA replication, synthesis of primer"/>
    <property type="evidence" value="ECO:0007669"/>
    <property type="project" value="UniProtKB-KW"/>
</dbReference>
<sequence length="688" mass="72429">MASDGECDLEELEDLAKVSRASSVVVVVVVVVASEEIESIDGRARERFLDLPRAGRPHPSPPLPSTTPAGETARSAPTRRDASLDAAAKGLFYADPDDTAAARAAASRRERASVAACRLAFCERPSTRRWLATQETALFAARLRLGELELELGATEDETSTVAPPPPRPGHRWVPFERARSLLRRRVVEVARGWCAVPTDALSVVAVDDADARLRRELEVTARRLEFMRASRGGGGNDCNGSGGGVSPGLEPLLRKLAAWRPGREELDAYLGGVAARREGDRRDGDARAEALHASTSGGGGGRGWGGSDASAGTGRGVWRRGWRKRRDGGGATAASSLAEDFDFARAGATADAFNRLPTTAYFTELGADAKRVLRALKRGVDGATGRPFPLCMRRHLRDLRADRHLKHDARFQARGPIISHRFPYDRVGVVNFIPEGLSLPVVLTLFLKGVDVTADETLAIWRAQFPHGRMSDYQREHTYAVRHAYGLEGKMADYPPHTCEKLSRGGAGGDGAAAACPFAAVRGLDARHRGAMALRAELAELIPADLVEHVASAAEGGAPRAACARLFKATHGGGGGCEGCGADGDGGGGGDGGGERAAATAEEAAAATNPRCSADLEDLKWPHDYFDASIRVEAAARASAAAAAVARAAAAAGAGAGGDDSGGASARRHVALELEQSDSEDGEDRYV</sequence>
<evidence type="ECO:0000256" key="3">
    <source>
        <dbReference type="ARBA" id="ARBA00022515"/>
    </source>
</evidence>
<dbReference type="PANTHER" id="PTHR10537">
    <property type="entry name" value="DNA PRIMASE LARGE SUBUNIT"/>
    <property type="match status" value="1"/>
</dbReference>
<keyword evidence="11" id="KW-1185">Reference proteome</keyword>
<feature type="compositionally biased region" description="Basic residues" evidence="8">
    <location>
        <begin position="318"/>
        <end position="327"/>
    </location>
</feature>
<feature type="compositionally biased region" description="Gly residues" evidence="8">
    <location>
        <begin position="297"/>
        <end position="307"/>
    </location>
</feature>
<dbReference type="OrthoDB" id="421393at2759"/>
<evidence type="ECO:0000256" key="2">
    <source>
        <dbReference type="ARBA" id="ARBA00022485"/>
    </source>
</evidence>
<dbReference type="AlphaFoldDB" id="C1MSS3"/>
<dbReference type="Gene3D" id="1.20.930.80">
    <property type="match status" value="2"/>
</dbReference>
<reference evidence="10 11" key="1">
    <citation type="journal article" date="2009" name="Science">
        <title>Green evolution and dynamic adaptations revealed by genomes of the marine picoeukaryotes Micromonas.</title>
        <authorList>
            <person name="Worden A.Z."/>
            <person name="Lee J.H."/>
            <person name="Mock T."/>
            <person name="Rouze P."/>
            <person name="Simmons M.P."/>
            <person name="Aerts A.L."/>
            <person name="Allen A.E."/>
            <person name="Cuvelier M.L."/>
            <person name="Derelle E."/>
            <person name="Everett M.V."/>
            <person name="Foulon E."/>
            <person name="Grimwood J."/>
            <person name="Gundlach H."/>
            <person name="Henrissat B."/>
            <person name="Napoli C."/>
            <person name="McDonald S.M."/>
            <person name="Parker M.S."/>
            <person name="Rombauts S."/>
            <person name="Salamov A."/>
            <person name="Von Dassow P."/>
            <person name="Badger J.H."/>
            <person name="Coutinho P.M."/>
            <person name="Demir E."/>
            <person name="Dubchak I."/>
            <person name="Gentemann C."/>
            <person name="Eikrem W."/>
            <person name="Gready J.E."/>
            <person name="John U."/>
            <person name="Lanier W."/>
            <person name="Lindquist E.A."/>
            <person name="Lucas S."/>
            <person name="Mayer K.F."/>
            <person name="Moreau H."/>
            <person name="Not F."/>
            <person name="Otillar R."/>
            <person name="Panaud O."/>
            <person name="Pangilinan J."/>
            <person name="Paulsen I."/>
            <person name="Piegu B."/>
            <person name="Poliakov A."/>
            <person name="Robbens S."/>
            <person name="Schmutz J."/>
            <person name="Toulza E."/>
            <person name="Wyss T."/>
            <person name="Zelensky A."/>
            <person name="Zhou K."/>
            <person name="Armbrust E.V."/>
            <person name="Bhattacharya D."/>
            <person name="Goodenough U.W."/>
            <person name="Van de Peer Y."/>
            <person name="Grigoriev I.V."/>
        </authorList>
    </citation>
    <scope>NUCLEOTIDE SEQUENCE [LARGE SCALE GENOMIC DNA]</scope>
    <source>
        <strain evidence="10 11">CCMP1545</strain>
    </source>
</reference>
<dbReference type="GO" id="GO:0005658">
    <property type="term" value="C:alpha DNA polymerase:primase complex"/>
    <property type="evidence" value="ECO:0007669"/>
    <property type="project" value="TreeGrafter"/>
</dbReference>
<dbReference type="KEGG" id="mpp:MICPUCDRAFT_57803"/>
<dbReference type="GO" id="GO:0051539">
    <property type="term" value="F:4 iron, 4 sulfur cluster binding"/>
    <property type="evidence" value="ECO:0007669"/>
    <property type="project" value="UniProtKB-KW"/>
</dbReference>
<feature type="region of interest" description="Disordered" evidence="8">
    <location>
        <begin position="51"/>
        <end position="80"/>
    </location>
</feature>
<keyword evidence="6" id="KW-0408">Iron</keyword>
<dbReference type="OMA" id="EGKMADY"/>
<evidence type="ECO:0000256" key="4">
    <source>
        <dbReference type="ARBA" id="ARBA00022705"/>
    </source>
</evidence>
<evidence type="ECO:0000259" key="9">
    <source>
        <dbReference type="Pfam" id="PF04104"/>
    </source>
</evidence>
<gene>
    <name evidence="10" type="ORF">MICPUCDRAFT_57803</name>
</gene>
<dbReference type="eggNOG" id="KOG2267">
    <property type="taxonomic scope" value="Eukaryota"/>
</dbReference>
<dbReference type="GeneID" id="9684167"/>
<dbReference type="GO" id="GO:0046872">
    <property type="term" value="F:metal ion binding"/>
    <property type="evidence" value="ECO:0007669"/>
    <property type="project" value="UniProtKB-KW"/>
</dbReference>
<dbReference type="Proteomes" id="UP000001876">
    <property type="component" value="Unassembled WGS sequence"/>
</dbReference>
<proteinExistence type="predicted"/>
<name>C1MSS3_MICPC</name>
<keyword evidence="2" id="KW-0004">4Fe-4S</keyword>
<evidence type="ECO:0000313" key="10">
    <source>
        <dbReference type="EMBL" id="EEH57183.1"/>
    </source>
</evidence>
<keyword evidence="3" id="KW-0639">Primosome</keyword>
<feature type="domain" description="DNA primase large subunit C-terminal" evidence="9">
    <location>
        <begin position="443"/>
        <end position="578"/>
    </location>
</feature>
<dbReference type="GO" id="GO:0006270">
    <property type="term" value="P:DNA replication initiation"/>
    <property type="evidence" value="ECO:0007669"/>
    <property type="project" value="TreeGrafter"/>
</dbReference>
<dbReference type="Pfam" id="PF04104">
    <property type="entry name" value="DNA_primase_lrg"/>
    <property type="match status" value="1"/>
</dbReference>
<evidence type="ECO:0000256" key="5">
    <source>
        <dbReference type="ARBA" id="ARBA00022723"/>
    </source>
</evidence>
<dbReference type="RefSeq" id="XP_003058728.1">
    <property type="nucleotide sequence ID" value="XM_003058682.1"/>
</dbReference>
<evidence type="ECO:0000313" key="11">
    <source>
        <dbReference type="Proteomes" id="UP000001876"/>
    </source>
</evidence>
<evidence type="ECO:0000256" key="7">
    <source>
        <dbReference type="ARBA" id="ARBA00023014"/>
    </source>
</evidence>
<dbReference type="InterPro" id="IPR058560">
    <property type="entry name" value="DNA_primase_C"/>
</dbReference>
<feature type="region of interest" description="Disordered" evidence="8">
    <location>
        <begin position="654"/>
        <end position="688"/>
    </location>
</feature>
<feature type="region of interest" description="Disordered" evidence="8">
    <location>
        <begin position="589"/>
        <end position="610"/>
    </location>
</feature>
<feature type="compositionally biased region" description="Low complexity" evidence="8">
    <location>
        <begin position="597"/>
        <end position="609"/>
    </location>
</feature>
<dbReference type="PANTHER" id="PTHR10537:SF3">
    <property type="entry name" value="DNA PRIMASE LARGE SUBUNIT"/>
    <property type="match status" value="1"/>
</dbReference>
<dbReference type="EMBL" id="GG663739">
    <property type="protein sequence ID" value="EEH57183.1"/>
    <property type="molecule type" value="Genomic_DNA"/>
</dbReference>
<dbReference type="InterPro" id="IPR007238">
    <property type="entry name" value="DNA_primase_lsu_euk/arc"/>
</dbReference>
<keyword evidence="4" id="KW-0235">DNA replication</keyword>
<protein>
    <submittedName>
        <fullName evidence="10">Predicted protein</fullName>
    </submittedName>
</protein>
<evidence type="ECO:0000256" key="6">
    <source>
        <dbReference type="ARBA" id="ARBA00023004"/>
    </source>
</evidence>